<feature type="compositionally biased region" description="Low complexity" evidence="5">
    <location>
        <begin position="669"/>
        <end position="683"/>
    </location>
</feature>
<dbReference type="EMBL" id="WHUW01000002">
    <property type="protein sequence ID" value="KAF8450902.1"/>
    <property type="molecule type" value="Genomic_DNA"/>
</dbReference>
<dbReference type="GO" id="GO:0000447">
    <property type="term" value="P:endonucleolytic cleavage in ITS1 to separate SSU-rRNA from 5.8S rRNA and LSU-rRNA from tricistronic rRNA transcript (SSU-rRNA, 5.8S rRNA, LSU-rRNA)"/>
    <property type="evidence" value="ECO:0007669"/>
    <property type="project" value="TreeGrafter"/>
</dbReference>
<dbReference type="GO" id="GO:0003723">
    <property type="term" value="F:RNA binding"/>
    <property type="evidence" value="ECO:0007669"/>
    <property type="project" value="InterPro"/>
</dbReference>
<dbReference type="GO" id="GO:0005730">
    <property type="term" value="C:nucleolus"/>
    <property type="evidence" value="ECO:0007669"/>
    <property type="project" value="TreeGrafter"/>
</dbReference>
<evidence type="ECO:0000256" key="5">
    <source>
        <dbReference type="SAM" id="MobiDB-lite"/>
    </source>
</evidence>
<dbReference type="InterPro" id="IPR011989">
    <property type="entry name" value="ARM-like"/>
</dbReference>
<dbReference type="InterPro" id="IPR016024">
    <property type="entry name" value="ARM-type_fold"/>
</dbReference>
<dbReference type="PANTHER" id="PTHR13102">
    <property type="entry name" value="NUCLEOLAR PROTEIN 9"/>
    <property type="match status" value="1"/>
</dbReference>
<organism evidence="6 7">
    <name type="scientific">Boletus edulis BED1</name>
    <dbReference type="NCBI Taxonomy" id="1328754"/>
    <lineage>
        <taxon>Eukaryota</taxon>
        <taxon>Fungi</taxon>
        <taxon>Dikarya</taxon>
        <taxon>Basidiomycota</taxon>
        <taxon>Agaricomycotina</taxon>
        <taxon>Agaricomycetes</taxon>
        <taxon>Agaricomycetidae</taxon>
        <taxon>Boletales</taxon>
        <taxon>Boletineae</taxon>
        <taxon>Boletaceae</taxon>
        <taxon>Boletoideae</taxon>
        <taxon>Boletus</taxon>
    </lineage>
</organism>
<dbReference type="Pfam" id="PF22493">
    <property type="entry name" value="PUF_NOP9"/>
    <property type="match status" value="1"/>
</dbReference>
<evidence type="ECO:0000256" key="4">
    <source>
        <dbReference type="ARBA" id="ARBA00031929"/>
    </source>
</evidence>
<evidence type="ECO:0000313" key="6">
    <source>
        <dbReference type="EMBL" id="KAF8450902.1"/>
    </source>
</evidence>
<feature type="region of interest" description="Disordered" evidence="5">
    <location>
        <begin position="663"/>
        <end position="707"/>
    </location>
</feature>
<dbReference type="Gene3D" id="1.25.10.10">
    <property type="entry name" value="Leucine-rich Repeat Variant"/>
    <property type="match status" value="3"/>
</dbReference>
<dbReference type="Proteomes" id="UP001194468">
    <property type="component" value="Unassembled WGS sequence"/>
</dbReference>
<keyword evidence="7" id="KW-1185">Reference proteome</keyword>
<proteinExistence type="predicted"/>
<gene>
    <name evidence="6" type="ORF">L210DRAFT_842242</name>
</gene>
<protein>
    <recommendedName>
        <fullName evidence="1">Nucleolar protein 9</fullName>
    </recommendedName>
    <alternativeName>
        <fullName evidence="3 4">Pumilio domain-containing protein NOP9</fullName>
    </alternativeName>
</protein>
<reference evidence="6" key="2">
    <citation type="journal article" date="2020" name="Nat. Commun.">
        <title>Large-scale genome sequencing of mycorrhizal fungi provides insights into the early evolution of symbiotic traits.</title>
        <authorList>
            <person name="Miyauchi S."/>
            <person name="Kiss E."/>
            <person name="Kuo A."/>
            <person name="Drula E."/>
            <person name="Kohler A."/>
            <person name="Sanchez-Garcia M."/>
            <person name="Morin E."/>
            <person name="Andreopoulos B."/>
            <person name="Barry K.W."/>
            <person name="Bonito G."/>
            <person name="Buee M."/>
            <person name="Carver A."/>
            <person name="Chen C."/>
            <person name="Cichocki N."/>
            <person name="Clum A."/>
            <person name="Culley D."/>
            <person name="Crous P.W."/>
            <person name="Fauchery L."/>
            <person name="Girlanda M."/>
            <person name="Hayes R.D."/>
            <person name="Keri Z."/>
            <person name="LaButti K."/>
            <person name="Lipzen A."/>
            <person name="Lombard V."/>
            <person name="Magnuson J."/>
            <person name="Maillard F."/>
            <person name="Murat C."/>
            <person name="Nolan M."/>
            <person name="Ohm R.A."/>
            <person name="Pangilinan J."/>
            <person name="Pereira M.F."/>
            <person name="Perotto S."/>
            <person name="Peter M."/>
            <person name="Pfister S."/>
            <person name="Riley R."/>
            <person name="Sitrit Y."/>
            <person name="Stielow J.B."/>
            <person name="Szollosi G."/>
            <person name="Zifcakova L."/>
            <person name="Stursova M."/>
            <person name="Spatafora J.W."/>
            <person name="Tedersoo L."/>
            <person name="Vaario L.M."/>
            <person name="Yamada A."/>
            <person name="Yan M."/>
            <person name="Wang P."/>
            <person name="Xu J."/>
            <person name="Bruns T."/>
            <person name="Baldrian P."/>
            <person name="Vilgalys R."/>
            <person name="Dunand C."/>
            <person name="Henrissat B."/>
            <person name="Grigoriev I.V."/>
            <person name="Hibbett D."/>
            <person name="Nagy L.G."/>
            <person name="Martin F.M."/>
        </authorList>
    </citation>
    <scope>NUCLEOTIDE SEQUENCE</scope>
    <source>
        <strain evidence="6">BED1</strain>
    </source>
</reference>
<evidence type="ECO:0000256" key="2">
    <source>
        <dbReference type="ARBA" id="ARBA00022737"/>
    </source>
</evidence>
<comment type="caution">
    <text evidence="6">The sequence shown here is derived from an EMBL/GenBank/DDBJ whole genome shotgun (WGS) entry which is preliminary data.</text>
</comment>
<feature type="region of interest" description="Disordered" evidence="5">
    <location>
        <begin position="727"/>
        <end position="767"/>
    </location>
</feature>
<dbReference type="PANTHER" id="PTHR13102:SF0">
    <property type="entry name" value="NUCLEOLAR PROTEIN 9"/>
    <property type="match status" value="1"/>
</dbReference>
<evidence type="ECO:0000256" key="1">
    <source>
        <dbReference type="ARBA" id="ARBA00016427"/>
    </source>
</evidence>
<dbReference type="GO" id="GO:0000472">
    <property type="term" value="P:endonucleolytic cleavage to generate mature 5'-end of SSU-rRNA from (SSU-rRNA, 5.8S rRNA, LSU-rRNA)"/>
    <property type="evidence" value="ECO:0007669"/>
    <property type="project" value="TreeGrafter"/>
</dbReference>
<name>A0AAD4C7W0_BOLED</name>
<dbReference type="AlphaFoldDB" id="A0AAD4C7W0"/>
<feature type="compositionally biased region" description="Basic residues" evidence="5">
    <location>
        <begin position="1"/>
        <end position="15"/>
    </location>
</feature>
<dbReference type="GO" id="GO:0030686">
    <property type="term" value="C:90S preribosome"/>
    <property type="evidence" value="ECO:0007669"/>
    <property type="project" value="TreeGrafter"/>
</dbReference>
<accession>A0AAD4C7W0</accession>
<evidence type="ECO:0000256" key="3">
    <source>
        <dbReference type="ARBA" id="ARBA00030932"/>
    </source>
</evidence>
<dbReference type="GO" id="GO:0000480">
    <property type="term" value="P:endonucleolytic cleavage in 5'-ETS of tricistronic rRNA transcript (SSU-rRNA, 5.8S rRNA, LSU-rRNA)"/>
    <property type="evidence" value="ECO:0007669"/>
    <property type="project" value="TreeGrafter"/>
</dbReference>
<dbReference type="GO" id="GO:0030688">
    <property type="term" value="C:preribosome, small subunit precursor"/>
    <property type="evidence" value="ECO:0007669"/>
    <property type="project" value="TreeGrafter"/>
</dbReference>
<sequence length="767" mass="85427">MPREIRKRGKKHKKAKLPEGQTQEREDPPPNGSGEPSWIVSVREAEDIHPEAPFGYVDPDVKAYFRTVDEQIQSWQEARIQPMNEDGDLDPNEEKQVFFVAALSEMSGKEKQLATDPDCSVILERMAYSMNDFVLRVLMDRLNGSFEVLFKHRFASHVCQTLLSVAADTISREVKNIYPDVSPSKDNGELRTLTQLVLDLCEEVGPGFNSLITDPFASHVLRSLLLLLCPTALPEDSARNSVRSKKSMSWKTKQGQMKSVFSDDKGKGMYSSTASVPGSFREASDQFLRILRDGLDANEVRALAASKVASPVLSLVLEIEADHGSASTSDSLMDRVLVGMITTYLEEPTASIEPSDYVVTLLRDPTSSHLLETLVSRCPEEVFRMLWSTYFDGKLARLALHPVANFVVAKAVERQDSEQLGNTLEELKSSWSKLISKFKSSRTGVLRTLIDRSRTLGTHQKDVCEAVLTGVGISSSESSDNLVSCLLSMKSLEEYQATPTSEAMPVKDHKKHGRKGQADDQREPKIQGALILQSLLRLDEPHCSIVIDSISSFSVEEVLRIAQNATSSRVLDVLFESPSVSFKAKRRFVMSLIGHYHSLADDRIGSRIADRCWAFADPYLREKIARSLIPFEQFLVASFYGKFFARSLNLYLLQRRPDEWRTLQSHNKTSAATSTQQSLSSPAPSHPTPPAVPTTLKKSSKRRDTSEDEIDTVFKAVLGNKAQKAAVGRVSVHRAQRSTDKHMSEVLGAIRVAPSGESSRAKRRKVK</sequence>
<dbReference type="GO" id="GO:0000056">
    <property type="term" value="P:ribosomal small subunit export from nucleus"/>
    <property type="evidence" value="ECO:0007669"/>
    <property type="project" value="TreeGrafter"/>
</dbReference>
<dbReference type="SUPFAM" id="SSF48371">
    <property type="entry name" value="ARM repeat"/>
    <property type="match status" value="1"/>
</dbReference>
<evidence type="ECO:0000313" key="7">
    <source>
        <dbReference type="Proteomes" id="UP001194468"/>
    </source>
</evidence>
<dbReference type="SMART" id="SM00025">
    <property type="entry name" value="Pumilio"/>
    <property type="match status" value="6"/>
</dbReference>
<keyword evidence="2" id="KW-0677">Repeat</keyword>
<dbReference type="InterPro" id="IPR001313">
    <property type="entry name" value="Pumilio_RNA-bd_rpt"/>
</dbReference>
<feature type="region of interest" description="Disordered" evidence="5">
    <location>
        <begin position="1"/>
        <end position="43"/>
    </location>
</feature>
<feature type="region of interest" description="Disordered" evidence="5">
    <location>
        <begin position="497"/>
        <end position="521"/>
    </location>
</feature>
<dbReference type="InterPro" id="IPR040000">
    <property type="entry name" value="NOP9"/>
</dbReference>
<reference evidence="6" key="1">
    <citation type="submission" date="2019-10" db="EMBL/GenBank/DDBJ databases">
        <authorList>
            <consortium name="DOE Joint Genome Institute"/>
            <person name="Kuo A."/>
            <person name="Miyauchi S."/>
            <person name="Kiss E."/>
            <person name="Drula E."/>
            <person name="Kohler A."/>
            <person name="Sanchez-Garcia M."/>
            <person name="Andreopoulos B."/>
            <person name="Barry K.W."/>
            <person name="Bonito G."/>
            <person name="Buee M."/>
            <person name="Carver A."/>
            <person name="Chen C."/>
            <person name="Cichocki N."/>
            <person name="Clum A."/>
            <person name="Culley D."/>
            <person name="Crous P.W."/>
            <person name="Fauchery L."/>
            <person name="Girlanda M."/>
            <person name="Hayes R."/>
            <person name="Keri Z."/>
            <person name="LaButti K."/>
            <person name="Lipzen A."/>
            <person name="Lombard V."/>
            <person name="Magnuson J."/>
            <person name="Maillard F."/>
            <person name="Morin E."/>
            <person name="Murat C."/>
            <person name="Nolan M."/>
            <person name="Ohm R."/>
            <person name="Pangilinan J."/>
            <person name="Pereira M."/>
            <person name="Perotto S."/>
            <person name="Peter M."/>
            <person name="Riley R."/>
            <person name="Sitrit Y."/>
            <person name="Stielow B."/>
            <person name="Szollosi G."/>
            <person name="Zifcakova L."/>
            <person name="Stursova M."/>
            <person name="Spatafora J.W."/>
            <person name="Tedersoo L."/>
            <person name="Vaario L.-M."/>
            <person name="Yamada A."/>
            <person name="Yan M."/>
            <person name="Wang P."/>
            <person name="Xu J."/>
            <person name="Bruns T."/>
            <person name="Baldrian P."/>
            <person name="Vilgalys R."/>
            <person name="Henrissat B."/>
            <person name="Grigoriev I.V."/>
            <person name="Hibbett D."/>
            <person name="Nagy L.G."/>
            <person name="Martin F.M."/>
        </authorList>
    </citation>
    <scope>NUCLEOTIDE SEQUENCE</scope>
    <source>
        <strain evidence="6">BED1</strain>
    </source>
</reference>